<reference evidence="3 4" key="1">
    <citation type="submission" date="2022-12" db="EMBL/GenBank/DDBJ databases">
        <title>Chitinophagaceae gen. sp. nov., a new member of the family Chitinophagaceae, isolated from soil in a chemical factory.</title>
        <authorList>
            <person name="Ke Z."/>
        </authorList>
    </citation>
    <scope>NUCLEOTIDE SEQUENCE [LARGE SCALE GENOMIC DNA]</scope>
    <source>
        <strain evidence="3 4">LY-5</strain>
    </source>
</reference>
<evidence type="ECO:0000256" key="1">
    <source>
        <dbReference type="SAM" id="Phobius"/>
    </source>
</evidence>
<feature type="transmembrane region" description="Helical" evidence="1">
    <location>
        <begin position="12"/>
        <end position="35"/>
    </location>
</feature>
<dbReference type="Pfam" id="PF03793">
    <property type="entry name" value="PASTA"/>
    <property type="match status" value="2"/>
</dbReference>
<dbReference type="EMBL" id="JAQGEF010000005">
    <property type="protein sequence ID" value="MDA3614269.1"/>
    <property type="molecule type" value="Genomic_DNA"/>
</dbReference>
<accession>A0ABT4UHH5</accession>
<organism evidence="3 4">
    <name type="scientific">Polluticaenibacter yanchengensis</name>
    <dbReference type="NCBI Taxonomy" id="3014562"/>
    <lineage>
        <taxon>Bacteria</taxon>
        <taxon>Pseudomonadati</taxon>
        <taxon>Bacteroidota</taxon>
        <taxon>Chitinophagia</taxon>
        <taxon>Chitinophagales</taxon>
        <taxon>Chitinophagaceae</taxon>
        <taxon>Polluticaenibacter</taxon>
    </lineage>
</organism>
<proteinExistence type="predicted"/>
<evidence type="ECO:0000313" key="3">
    <source>
        <dbReference type="EMBL" id="MDA3614269.1"/>
    </source>
</evidence>
<feature type="domain" description="PASTA" evidence="2">
    <location>
        <begin position="180"/>
        <end position="248"/>
    </location>
</feature>
<name>A0ABT4UHH5_9BACT</name>
<dbReference type="PROSITE" id="PS51178">
    <property type="entry name" value="PASTA"/>
    <property type="match status" value="2"/>
</dbReference>
<sequence>MFKFLTRRHFLVNLLVAGLLAVGILFSVLWGLGFMTQHGKIRTVPTVIGKSFTEATQILEKDGFRVVVSDSVWEDNKAPLSVIKQSPDADNIVKANRTIYLTINKSAAPLIEVPNMVGLSFRNAEILIKQLGFKLGDTTRRTYFAKNSILEQTYRGGVLAVGTKLPLGSAIGLVLGSGVGNEEFDVPTLTGLSYSDAKSLIESLGLMLTHPIVDSDVRDTSSAFVYRQKPEKYTKFPDGSKTVNKIRSGQNVDIWLSREMKIIADSTGTEDSGTKTNDYE</sequence>
<keyword evidence="1" id="KW-0472">Membrane</keyword>
<gene>
    <name evidence="3" type="ORF">O3P16_05580</name>
</gene>
<feature type="domain" description="PASTA" evidence="2">
    <location>
        <begin position="40"/>
        <end position="105"/>
    </location>
</feature>
<keyword evidence="1" id="KW-1133">Transmembrane helix</keyword>
<dbReference type="SMART" id="SM00740">
    <property type="entry name" value="PASTA"/>
    <property type="match status" value="3"/>
</dbReference>
<comment type="caution">
    <text evidence="3">The sequence shown here is derived from an EMBL/GenBank/DDBJ whole genome shotgun (WGS) entry which is preliminary data.</text>
</comment>
<dbReference type="CDD" id="cd06577">
    <property type="entry name" value="PASTA_pknB"/>
    <property type="match status" value="3"/>
</dbReference>
<dbReference type="Proteomes" id="UP001210231">
    <property type="component" value="Unassembled WGS sequence"/>
</dbReference>
<protein>
    <submittedName>
        <fullName evidence="3">PASTA domain-containing protein</fullName>
    </submittedName>
</protein>
<dbReference type="InterPro" id="IPR005543">
    <property type="entry name" value="PASTA_dom"/>
</dbReference>
<dbReference type="RefSeq" id="WP_407030597.1">
    <property type="nucleotide sequence ID" value="NZ_JAQGEF010000005.1"/>
</dbReference>
<keyword evidence="4" id="KW-1185">Reference proteome</keyword>
<dbReference type="Gene3D" id="3.30.10.20">
    <property type="match status" value="3"/>
</dbReference>
<evidence type="ECO:0000313" key="4">
    <source>
        <dbReference type="Proteomes" id="UP001210231"/>
    </source>
</evidence>
<evidence type="ECO:0000259" key="2">
    <source>
        <dbReference type="PROSITE" id="PS51178"/>
    </source>
</evidence>
<keyword evidence="1" id="KW-0812">Transmembrane</keyword>